<evidence type="ECO:0000313" key="2">
    <source>
        <dbReference type="EMBL" id="GGE28249.1"/>
    </source>
</evidence>
<comment type="caution">
    <text evidence="2">The sequence shown here is derived from an EMBL/GenBank/DDBJ whole genome shotgun (WGS) entry which is preliminary data.</text>
</comment>
<dbReference type="InterPro" id="IPR036388">
    <property type="entry name" value="WH-like_DNA-bd_sf"/>
</dbReference>
<proteinExistence type="predicted"/>
<organism evidence="2 3">
    <name type="scientific">Marinithermofilum abyssi</name>
    <dbReference type="NCBI Taxonomy" id="1571185"/>
    <lineage>
        <taxon>Bacteria</taxon>
        <taxon>Bacillati</taxon>
        <taxon>Bacillota</taxon>
        <taxon>Bacilli</taxon>
        <taxon>Bacillales</taxon>
        <taxon>Thermoactinomycetaceae</taxon>
        <taxon>Marinithermofilum</taxon>
    </lineage>
</organism>
<dbReference type="RefSeq" id="WP_188648981.1">
    <property type="nucleotide sequence ID" value="NZ_BMHQ01000016.1"/>
</dbReference>
<evidence type="ECO:0000256" key="1">
    <source>
        <dbReference type="SAM" id="MobiDB-lite"/>
    </source>
</evidence>
<dbReference type="AlphaFoldDB" id="A0A8J2VJ64"/>
<feature type="region of interest" description="Disordered" evidence="1">
    <location>
        <begin position="132"/>
        <end position="206"/>
    </location>
</feature>
<protein>
    <recommendedName>
        <fullName evidence="4">Helix-turn-helix domain-containing protein</fullName>
    </recommendedName>
</protein>
<sequence>MNEEQMKAIIGGIFGTGTYTEWDEDGNAIQKKEKFNIRLYRDLWDSGAIKKLKGNRLGVFLTIAIHADNDGEGWPSQKTIASKLGINPETVNTAVQHLEKDGFIERDIVFDENGRCVGTVYKLRFAPNLSEEKKKKRNPKIIRMGGEKSKKSNSENPNRKNRVGKSESENPNRKNRVGKSERKDDVSLKDDPDIKKDPGIKDDIKQQQQDNLTDYVVVVKGLIQGLFQQEYTDAAIKRLISLANENKKDIEQAIYKCVEVIMVKRELGEEPMNPYGIIDWELKFGWDLESLRAKAMKKQAHNYNVEHGSDVELYNWVKRG</sequence>
<dbReference type="Pfam" id="PF13730">
    <property type="entry name" value="HTH_36"/>
    <property type="match status" value="1"/>
</dbReference>
<dbReference type="InterPro" id="IPR036390">
    <property type="entry name" value="WH_DNA-bd_sf"/>
</dbReference>
<dbReference type="EMBL" id="BMHQ01000016">
    <property type="protein sequence ID" value="GGE28249.1"/>
    <property type="molecule type" value="Genomic_DNA"/>
</dbReference>
<reference evidence="2" key="2">
    <citation type="submission" date="2020-09" db="EMBL/GenBank/DDBJ databases">
        <authorList>
            <person name="Sun Q."/>
            <person name="Zhou Y."/>
        </authorList>
    </citation>
    <scope>NUCLEOTIDE SEQUENCE</scope>
    <source>
        <strain evidence="2">CGMCC 1.15179</strain>
    </source>
</reference>
<accession>A0A8J2VJ64</accession>
<gene>
    <name evidence="2" type="ORF">GCM10011571_32940</name>
</gene>
<evidence type="ECO:0008006" key="4">
    <source>
        <dbReference type="Google" id="ProtNLM"/>
    </source>
</evidence>
<reference evidence="2" key="1">
    <citation type="journal article" date="2014" name="Int. J. Syst. Evol. Microbiol.">
        <title>Complete genome sequence of Corynebacterium casei LMG S-19264T (=DSM 44701T), isolated from a smear-ripened cheese.</title>
        <authorList>
            <consortium name="US DOE Joint Genome Institute (JGI-PGF)"/>
            <person name="Walter F."/>
            <person name="Albersmeier A."/>
            <person name="Kalinowski J."/>
            <person name="Ruckert C."/>
        </authorList>
    </citation>
    <scope>NUCLEOTIDE SEQUENCE</scope>
    <source>
        <strain evidence="2">CGMCC 1.15179</strain>
    </source>
</reference>
<evidence type="ECO:0000313" key="3">
    <source>
        <dbReference type="Proteomes" id="UP000625210"/>
    </source>
</evidence>
<name>A0A8J2VJ64_9BACL</name>
<dbReference type="Gene3D" id="1.10.10.10">
    <property type="entry name" value="Winged helix-like DNA-binding domain superfamily/Winged helix DNA-binding domain"/>
    <property type="match status" value="1"/>
</dbReference>
<keyword evidence="3" id="KW-1185">Reference proteome</keyword>
<feature type="compositionally biased region" description="Basic and acidic residues" evidence="1">
    <location>
        <begin position="164"/>
        <end position="205"/>
    </location>
</feature>
<dbReference type="Proteomes" id="UP000625210">
    <property type="component" value="Unassembled WGS sequence"/>
</dbReference>
<dbReference type="SUPFAM" id="SSF46785">
    <property type="entry name" value="Winged helix' DNA-binding domain"/>
    <property type="match status" value="1"/>
</dbReference>